<dbReference type="SUPFAM" id="SSF46785">
    <property type="entry name" value="Winged helix' DNA-binding domain"/>
    <property type="match status" value="1"/>
</dbReference>
<dbReference type="Proteomes" id="UP000886890">
    <property type="component" value="Unassembled WGS sequence"/>
</dbReference>
<dbReference type="SUPFAM" id="SSF53822">
    <property type="entry name" value="Periplasmic binding protein-like I"/>
    <property type="match status" value="1"/>
</dbReference>
<dbReference type="CDD" id="cd01541">
    <property type="entry name" value="PBP1_AraR"/>
    <property type="match status" value="1"/>
</dbReference>
<dbReference type="InterPro" id="IPR046335">
    <property type="entry name" value="LacI/GalR-like_sensor"/>
</dbReference>
<evidence type="ECO:0000313" key="5">
    <source>
        <dbReference type="EMBL" id="HIX78053.1"/>
    </source>
</evidence>
<dbReference type="GO" id="GO:0003700">
    <property type="term" value="F:DNA-binding transcription factor activity"/>
    <property type="evidence" value="ECO:0007669"/>
    <property type="project" value="InterPro"/>
</dbReference>
<dbReference type="InterPro" id="IPR000524">
    <property type="entry name" value="Tscrpt_reg_HTH_GntR"/>
</dbReference>
<keyword evidence="3" id="KW-0804">Transcription</keyword>
<keyword evidence="2" id="KW-0238">DNA-binding</keyword>
<dbReference type="InterPro" id="IPR036388">
    <property type="entry name" value="WH-like_DNA-bd_sf"/>
</dbReference>
<dbReference type="Pfam" id="PF13377">
    <property type="entry name" value="Peripla_BP_3"/>
    <property type="match status" value="1"/>
</dbReference>
<proteinExistence type="predicted"/>
<gene>
    <name evidence="5" type="ORF">H9734_10745</name>
</gene>
<dbReference type="PANTHER" id="PTHR30146">
    <property type="entry name" value="LACI-RELATED TRANSCRIPTIONAL REPRESSOR"/>
    <property type="match status" value="1"/>
</dbReference>
<reference evidence="5" key="1">
    <citation type="journal article" date="2021" name="PeerJ">
        <title>Extensive microbial diversity within the chicken gut microbiome revealed by metagenomics and culture.</title>
        <authorList>
            <person name="Gilroy R."/>
            <person name="Ravi A."/>
            <person name="Getino M."/>
            <person name="Pursley I."/>
            <person name="Horton D.L."/>
            <person name="Alikhan N.F."/>
            <person name="Baker D."/>
            <person name="Gharbi K."/>
            <person name="Hall N."/>
            <person name="Watson M."/>
            <person name="Adriaenssens E.M."/>
            <person name="Foster-Nyarko E."/>
            <person name="Jarju S."/>
            <person name="Secka A."/>
            <person name="Antonio M."/>
            <person name="Oren A."/>
            <person name="Chaudhuri R.R."/>
            <person name="La Ragione R."/>
            <person name="Hildebrand F."/>
            <person name="Pallen M.J."/>
        </authorList>
    </citation>
    <scope>NUCLEOTIDE SEQUENCE</scope>
    <source>
        <strain evidence="5">CHK183-1962</strain>
    </source>
</reference>
<dbReference type="AlphaFoldDB" id="A0A9D1XEG8"/>
<sequence length="365" mass="41329">MEKESGKSKYYSLMEELKEKILSGQIRAGEKLPSENELSAQYGLSRHTVRKALSILENDGYVTAYHGRGTFCSERMIQRHNSKNIAVVTTYISDYIFPRLIQGMDRVLTANGYSIILKNTGNSRNNEAKVLQDLLNKPIDGLIIEPSKSQILCRHLNLYQMLDQYEIPYVFIQGSYPQMTDKPHILMDDCKGGYLLTRYLIDTGHRKIAGVFKADDSQGAQRHLGYTRALNEAGIPYDPELVVWFHTEDRKQKPGLMMKLFLEAGREFDAVVCYNDQIAILVMQALREQGVRIPEDVSVTGYDNSAMAGSDEIGLTTIAHPQEKLGEMAAELILEKIRKVPEEESKVGRLIQPELIIRESVAVRK</sequence>
<dbReference type="PANTHER" id="PTHR30146:SF150">
    <property type="entry name" value="ARABINOSE METABOLISM TRANSCRIPTIONAL REPRESSOR"/>
    <property type="match status" value="1"/>
</dbReference>
<evidence type="ECO:0000313" key="6">
    <source>
        <dbReference type="Proteomes" id="UP000886890"/>
    </source>
</evidence>
<keyword evidence="1" id="KW-0805">Transcription regulation</keyword>
<comment type="caution">
    <text evidence="5">The sequence shown here is derived from an EMBL/GenBank/DDBJ whole genome shotgun (WGS) entry which is preliminary data.</text>
</comment>
<feature type="domain" description="HTH gntR-type" evidence="4">
    <location>
        <begin position="7"/>
        <end position="75"/>
    </location>
</feature>
<dbReference type="Gene3D" id="3.40.50.2300">
    <property type="match status" value="2"/>
</dbReference>
<organism evidence="5 6">
    <name type="scientific">Candidatus Fusicatenibacter merdavium</name>
    <dbReference type="NCBI Taxonomy" id="2838600"/>
    <lineage>
        <taxon>Bacteria</taxon>
        <taxon>Bacillati</taxon>
        <taxon>Bacillota</taxon>
        <taxon>Clostridia</taxon>
        <taxon>Lachnospirales</taxon>
        <taxon>Lachnospiraceae</taxon>
        <taxon>Fusicatenibacter</taxon>
    </lineage>
</organism>
<dbReference type="Gene3D" id="1.10.10.10">
    <property type="entry name" value="Winged helix-like DNA-binding domain superfamily/Winged helix DNA-binding domain"/>
    <property type="match status" value="1"/>
</dbReference>
<dbReference type="PROSITE" id="PS50949">
    <property type="entry name" value="HTH_GNTR"/>
    <property type="match status" value="1"/>
</dbReference>
<dbReference type="Pfam" id="PF00392">
    <property type="entry name" value="GntR"/>
    <property type="match status" value="1"/>
</dbReference>
<dbReference type="PRINTS" id="PR00035">
    <property type="entry name" value="HTHGNTR"/>
</dbReference>
<evidence type="ECO:0000256" key="3">
    <source>
        <dbReference type="ARBA" id="ARBA00023163"/>
    </source>
</evidence>
<dbReference type="GO" id="GO:0000976">
    <property type="term" value="F:transcription cis-regulatory region binding"/>
    <property type="evidence" value="ECO:0007669"/>
    <property type="project" value="TreeGrafter"/>
</dbReference>
<dbReference type="CDD" id="cd07377">
    <property type="entry name" value="WHTH_GntR"/>
    <property type="match status" value="1"/>
</dbReference>
<dbReference type="InterPro" id="IPR036390">
    <property type="entry name" value="WH_DNA-bd_sf"/>
</dbReference>
<name>A0A9D1XEG8_9FIRM</name>
<evidence type="ECO:0000259" key="4">
    <source>
        <dbReference type="PROSITE" id="PS50949"/>
    </source>
</evidence>
<evidence type="ECO:0000256" key="2">
    <source>
        <dbReference type="ARBA" id="ARBA00023125"/>
    </source>
</evidence>
<accession>A0A9D1XEG8</accession>
<evidence type="ECO:0000256" key="1">
    <source>
        <dbReference type="ARBA" id="ARBA00023015"/>
    </source>
</evidence>
<dbReference type="EMBL" id="DXEK01000175">
    <property type="protein sequence ID" value="HIX78053.1"/>
    <property type="molecule type" value="Genomic_DNA"/>
</dbReference>
<protein>
    <submittedName>
        <fullName evidence="5">GntR family transcriptional regulator</fullName>
    </submittedName>
</protein>
<reference evidence="5" key="2">
    <citation type="submission" date="2021-04" db="EMBL/GenBank/DDBJ databases">
        <authorList>
            <person name="Gilroy R."/>
        </authorList>
    </citation>
    <scope>NUCLEOTIDE SEQUENCE</scope>
    <source>
        <strain evidence="5">CHK183-1962</strain>
    </source>
</reference>
<dbReference type="InterPro" id="IPR033532">
    <property type="entry name" value="AraR_ligand_bind_dom"/>
</dbReference>
<dbReference type="InterPro" id="IPR028082">
    <property type="entry name" value="Peripla_BP_I"/>
</dbReference>
<dbReference type="SMART" id="SM00345">
    <property type="entry name" value="HTH_GNTR"/>
    <property type="match status" value="1"/>
</dbReference>